<proteinExistence type="predicted"/>
<evidence type="ECO:0000256" key="1">
    <source>
        <dbReference type="SAM" id="SignalP"/>
    </source>
</evidence>
<comment type="caution">
    <text evidence="2">The sequence shown here is derived from an EMBL/GenBank/DDBJ whole genome shotgun (WGS) entry which is preliminary data.</text>
</comment>
<keyword evidence="1" id="KW-0732">Signal</keyword>
<dbReference type="RefSeq" id="WP_149609371.1">
    <property type="nucleotide sequence ID" value="NZ_VTUX01000001.1"/>
</dbReference>
<feature type="signal peptide" evidence="1">
    <location>
        <begin position="1"/>
        <end position="21"/>
    </location>
</feature>
<protein>
    <submittedName>
        <fullName evidence="2">Uncharacterized protein</fullName>
    </submittedName>
</protein>
<reference evidence="2 3" key="1">
    <citation type="submission" date="2019-09" db="EMBL/GenBank/DDBJ databases">
        <authorList>
            <person name="Chen X.-Y."/>
        </authorList>
    </citation>
    <scope>NUCLEOTIDE SEQUENCE [LARGE SCALE GENOMIC DNA]</scope>
    <source>
        <strain evidence="2 3">NY5</strain>
    </source>
</reference>
<dbReference type="AlphaFoldDB" id="A0A5B0X3S8"/>
<keyword evidence="3" id="KW-1185">Reference proteome</keyword>
<organism evidence="2 3">
    <name type="scientific">Pseudohalioglobus sediminis</name>
    <dbReference type="NCBI Taxonomy" id="2606449"/>
    <lineage>
        <taxon>Bacteria</taxon>
        <taxon>Pseudomonadati</taxon>
        <taxon>Pseudomonadota</taxon>
        <taxon>Gammaproteobacteria</taxon>
        <taxon>Cellvibrionales</taxon>
        <taxon>Halieaceae</taxon>
        <taxon>Pseudohalioglobus</taxon>
    </lineage>
</organism>
<name>A0A5B0X3S8_9GAMM</name>
<sequence length="358" mass="40060">MSWRSLLCCCCCLALAFAAHADTHLDVGVVVFDPGIPADVATHTELRIFPRIREAEAQYLPVNLQRALQDAGQWGAVRVVPRPNALYELLLEGRIVESTGQRLRLHLSGRDASGRVWLQREYVAEAAEDDYPVPPGADPFAGLYREIAADLDAVRLQLDAATIAAIRHIALMRYAAALAPEAFASYLAGGEAEPYRLLGLPAEGDPMIERVLRIRNQEYQFIDHVDEQYGQLHDRMAETYSLWRQYDREQSLYKEEYLQRAATRDSAGRRGSFSAMQQSYYAYRAYRLQEQDLAELAGGFNNETAPTLIEASGQVYRLTGTLDNQYLEWQGILRDIFAIEVGLPPSAGASKDFAVPSQ</sequence>
<evidence type="ECO:0000313" key="3">
    <source>
        <dbReference type="Proteomes" id="UP000323708"/>
    </source>
</evidence>
<dbReference type="EMBL" id="VTUX01000001">
    <property type="protein sequence ID" value="KAA1193902.1"/>
    <property type="molecule type" value="Genomic_DNA"/>
</dbReference>
<dbReference type="Proteomes" id="UP000323708">
    <property type="component" value="Unassembled WGS sequence"/>
</dbReference>
<evidence type="ECO:0000313" key="2">
    <source>
        <dbReference type="EMBL" id="KAA1193902.1"/>
    </source>
</evidence>
<feature type="chain" id="PRO_5022878841" evidence="1">
    <location>
        <begin position="22"/>
        <end position="358"/>
    </location>
</feature>
<accession>A0A5B0X3S8</accession>
<gene>
    <name evidence="2" type="ORF">F0M18_00185</name>
</gene>